<dbReference type="PANTHER" id="PTHR21567">
    <property type="entry name" value="CLASP"/>
    <property type="match status" value="1"/>
</dbReference>
<feature type="compositionally biased region" description="Basic and acidic residues" evidence="6">
    <location>
        <begin position="881"/>
        <end position="893"/>
    </location>
</feature>
<dbReference type="InterPro" id="IPR034085">
    <property type="entry name" value="TOG"/>
</dbReference>
<dbReference type="AlphaFoldDB" id="A0A061ATP4"/>
<feature type="compositionally biased region" description="Basic and acidic residues" evidence="6">
    <location>
        <begin position="584"/>
        <end position="595"/>
    </location>
</feature>
<keyword evidence="5" id="KW-0131">Cell cycle</keyword>
<feature type="region of interest" description="Disordered" evidence="6">
    <location>
        <begin position="855"/>
        <end position="893"/>
    </location>
</feature>
<protein>
    <submittedName>
        <fullName evidence="8">RHTO0S05e04566g1_1</fullName>
    </submittedName>
</protein>
<comment type="similarity">
    <text evidence="2">Belongs to the CLASP family.</text>
</comment>
<sequence>MDWTRLETDLVHQDNDRRIQALHRLAEELSHAEEVAEPEQLAQLVRQSLKSNNSHVSNAALACLPSLFPLLVPADFDATRSSTSTVNSLAHTLKSVFTLLLPLDKLGDAKTATRELARESVISAGKASLRLGVAAGTGASKDKEGPWQLVERGVQEYGFQSKNAKAREQALHFLAAIRCPAPESSLPLPPLRPFTPLLLPLLSDSDSTVRSLALHTCIAVFTHPSVSSAAKADLKKAMAKMEVSKRVQEQILTAVLGGSTPAMERSPSQGSLTSSGARSESSAPATSDTAPPTRMTRSRAAAVAQSSSSTRQPPSLLSSLPSAAFPPDTANVHTPSSAELLPVYIASERDLLAEFEAMKSGFEGKETEQNWTVRDRSIARIRGMLLGGVAKGELRGVFAQCVREAQDGIIKVSSSLRTTLAISALTLMSELAHGLPADLFEPLFDGFLSHCLSVAGQTKKIVAAASQNTVTTLLQHSTYHHRTLQLILLTLAERTASARQFAAQHVLTVIRCYARPSKSAIEHTGGLADLETALQKGLADANPQVRETSRTAFWEFERVWPDRAALIAASVDAAARKLLDKVRPAGDAPKLDSPVEARPSASTATGQAGGSKKPSVREMMIAARRQKAAAEKEEQAEAEQAQTPERPRRVLSTLTPELSPSRPALSPARSFPGPSILRTPTRPPVSPSFRSANNLAHGTPNRSSMRVAHSSAVSEPVDEALRDQAMQAEQAAQRLLEIAQDEEEAFLPSARDDAVARTPQLNRTLPTAAMQTPANPAVRRLARPQAVLQDSPDPRDGSGAGPSRGSWWVQRTEALAPPPPFAPDSPEKQAEIDGLLTSLRDLSIDATSLRKLSSLAKERPVRENEDEGVRRADPPTPSKTNGRDVGEGDKITTNEFWQGDRRFDKVYEGVKALLLRTDAPEAGMTRDAALLLLKDLVENQSPCFTGSEADLFDLLFKLREDPSRSSVAATEAIAHSFTSRLEPLYGLGALTPSLSAYLSSASTTSASDALARSFALGLRLMGGFFEQLPGAVLEDVLPQSADLLKRALNDAKSADLRRAAIMALVSAQVALDPSASGQDGKLAELIGGLEPDQQNLLAYYVAKRRP</sequence>
<dbReference type="SMART" id="SM01349">
    <property type="entry name" value="TOG"/>
    <property type="match status" value="2"/>
</dbReference>
<evidence type="ECO:0000256" key="4">
    <source>
        <dbReference type="ARBA" id="ARBA00022701"/>
    </source>
</evidence>
<dbReference type="GO" id="GO:0008017">
    <property type="term" value="F:microtubule binding"/>
    <property type="evidence" value="ECO:0007669"/>
    <property type="project" value="TreeGrafter"/>
</dbReference>
<dbReference type="SUPFAM" id="SSF48371">
    <property type="entry name" value="ARM repeat"/>
    <property type="match status" value="1"/>
</dbReference>
<keyword evidence="5" id="KW-0498">Mitosis</keyword>
<proteinExistence type="inferred from homology"/>
<dbReference type="GO" id="GO:0005881">
    <property type="term" value="C:cytoplasmic microtubule"/>
    <property type="evidence" value="ECO:0007669"/>
    <property type="project" value="TreeGrafter"/>
</dbReference>
<feature type="compositionally biased region" description="Low complexity" evidence="6">
    <location>
        <begin position="298"/>
        <end position="322"/>
    </location>
</feature>
<reference evidence="8" key="1">
    <citation type="journal article" date="2014" name="Genome Announc.">
        <title>Draft genome sequence of Rhodosporidium toruloides CECT1137, an oleaginous yeast of biotechnological interest.</title>
        <authorList>
            <person name="Morin N."/>
            <person name="Calcas X."/>
            <person name="Devillers H."/>
            <person name="Durrens P."/>
            <person name="Sherman D.J."/>
            <person name="Nicaud J.-M."/>
            <person name="Neuveglise C."/>
        </authorList>
    </citation>
    <scope>NUCLEOTIDE SEQUENCE</scope>
    <source>
        <strain evidence="8">CECT1137</strain>
    </source>
</reference>
<keyword evidence="3" id="KW-0132">Cell division</keyword>
<feature type="region of interest" description="Disordered" evidence="6">
    <location>
        <begin position="256"/>
        <end position="322"/>
    </location>
</feature>
<dbReference type="GO" id="GO:0090307">
    <property type="term" value="P:mitotic spindle assembly"/>
    <property type="evidence" value="ECO:0007669"/>
    <property type="project" value="TreeGrafter"/>
</dbReference>
<evidence type="ECO:0000256" key="1">
    <source>
        <dbReference type="ARBA" id="ARBA00004186"/>
    </source>
</evidence>
<feature type="compositionally biased region" description="Polar residues" evidence="6">
    <location>
        <begin position="266"/>
        <end position="290"/>
    </location>
</feature>
<evidence type="ECO:0000256" key="5">
    <source>
        <dbReference type="ARBA" id="ARBA00022776"/>
    </source>
</evidence>
<organism evidence="8">
    <name type="scientific">Rhodotorula toruloides</name>
    <name type="common">Yeast</name>
    <name type="synonym">Rhodosporidium toruloides</name>
    <dbReference type="NCBI Taxonomy" id="5286"/>
    <lineage>
        <taxon>Eukaryota</taxon>
        <taxon>Fungi</taxon>
        <taxon>Dikarya</taxon>
        <taxon>Basidiomycota</taxon>
        <taxon>Pucciniomycotina</taxon>
        <taxon>Microbotryomycetes</taxon>
        <taxon>Sporidiobolales</taxon>
        <taxon>Sporidiobolaceae</taxon>
        <taxon>Rhodotorula</taxon>
    </lineage>
</organism>
<feature type="domain" description="TOG" evidence="7">
    <location>
        <begin position="1"/>
        <end position="247"/>
    </location>
</feature>
<accession>A0A061ATP4</accession>
<dbReference type="InterPro" id="IPR016024">
    <property type="entry name" value="ARM-type_fold"/>
</dbReference>
<evidence type="ECO:0000256" key="6">
    <source>
        <dbReference type="SAM" id="MobiDB-lite"/>
    </source>
</evidence>
<feature type="domain" description="TOG" evidence="7">
    <location>
        <begin position="344"/>
        <end position="588"/>
    </location>
</feature>
<evidence type="ECO:0000256" key="2">
    <source>
        <dbReference type="ARBA" id="ARBA00009549"/>
    </source>
</evidence>
<evidence type="ECO:0000259" key="7">
    <source>
        <dbReference type="SMART" id="SM01349"/>
    </source>
</evidence>
<evidence type="ECO:0000313" key="8">
    <source>
        <dbReference type="EMBL" id="CDR40527.1"/>
    </source>
</evidence>
<comment type="subcellular location">
    <subcellularLocation>
        <location evidence="1">Cytoplasm</location>
        <location evidence="1">Cytoskeleton</location>
        <location evidence="1">Spindle</location>
    </subcellularLocation>
</comment>
<dbReference type="OrthoDB" id="46159at2759"/>
<keyword evidence="4" id="KW-0493">Microtubule</keyword>
<dbReference type="InterPro" id="IPR011989">
    <property type="entry name" value="ARM-like"/>
</dbReference>
<dbReference type="Pfam" id="PF12348">
    <property type="entry name" value="CLASP_N"/>
    <property type="match status" value="1"/>
</dbReference>
<feature type="region of interest" description="Disordered" evidence="6">
    <location>
        <begin position="584"/>
        <end position="706"/>
    </location>
</feature>
<evidence type="ECO:0000256" key="3">
    <source>
        <dbReference type="ARBA" id="ARBA00022618"/>
    </source>
</evidence>
<dbReference type="GO" id="GO:0005815">
    <property type="term" value="C:microtubule organizing center"/>
    <property type="evidence" value="ECO:0007669"/>
    <property type="project" value="TreeGrafter"/>
</dbReference>
<dbReference type="GO" id="GO:0051301">
    <property type="term" value="P:cell division"/>
    <property type="evidence" value="ECO:0007669"/>
    <property type="project" value="UniProtKB-KW"/>
</dbReference>
<dbReference type="GO" id="GO:0005876">
    <property type="term" value="C:spindle microtubule"/>
    <property type="evidence" value="ECO:0007669"/>
    <property type="project" value="TreeGrafter"/>
</dbReference>
<dbReference type="Gene3D" id="1.25.10.10">
    <property type="entry name" value="Leucine-rich Repeat Variant"/>
    <property type="match status" value="2"/>
</dbReference>
<feature type="compositionally biased region" description="Polar residues" evidence="6">
    <location>
        <begin position="688"/>
        <end position="704"/>
    </location>
</feature>
<dbReference type="GO" id="GO:1990023">
    <property type="term" value="C:mitotic spindle midzone"/>
    <property type="evidence" value="ECO:0007669"/>
    <property type="project" value="TreeGrafter"/>
</dbReference>
<gene>
    <name evidence="8" type="ORF">RHTO0S_05e04566g</name>
</gene>
<feature type="compositionally biased region" description="Basic and acidic residues" evidence="6">
    <location>
        <begin position="856"/>
        <end position="873"/>
    </location>
</feature>
<feature type="region of interest" description="Disordered" evidence="6">
    <location>
        <begin position="785"/>
        <end position="805"/>
    </location>
</feature>
<dbReference type="InterPro" id="IPR024395">
    <property type="entry name" value="CLASP_N_dom"/>
</dbReference>
<dbReference type="PANTHER" id="PTHR21567:SF9">
    <property type="entry name" value="CLIP-ASSOCIATING PROTEIN"/>
    <property type="match status" value="1"/>
</dbReference>
<feature type="compositionally biased region" description="Low complexity" evidence="6">
    <location>
        <begin position="656"/>
        <end position="670"/>
    </location>
</feature>
<name>A0A061ATP4_RHOTO</name>
<dbReference type="EMBL" id="LK052940">
    <property type="protein sequence ID" value="CDR40527.1"/>
    <property type="molecule type" value="Genomic_DNA"/>
</dbReference>